<dbReference type="RefSeq" id="WP_162370786.1">
    <property type="nucleotide sequence ID" value="NZ_JAAEEH010000027.1"/>
</dbReference>
<dbReference type="InterPro" id="IPR036388">
    <property type="entry name" value="WH-like_DNA-bd_sf"/>
</dbReference>
<dbReference type="PANTHER" id="PTHR40068:SF1">
    <property type="entry name" value="TRANSCRIPTION REPRESSOR NIAR-RELATED"/>
    <property type="match status" value="1"/>
</dbReference>
<feature type="binding site" evidence="1">
    <location>
        <position position="143"/>
    </location>
    <ligand>
        <name>Ni(2+)</name>
        <dbReference type="ChEBI" id="CHEBI:49786"/>
    </ligand>
</feature>
<reference evidence="4 5" key="1">
    <citation type="submission" date="2020-01" db="EMBL/GenBank/DDBJ databases">
        <title>Anaeroalcalibacter tamaniensis gen. nov., sp. nov., moderately halophilic strictly anaerobic fermenter bacterium from mud volcano of Taman peninsula.</title>
        <authorList>
            <person name="Frolova A."/>
            <person name="Merkel A.Y."/>
            <person name="Slobodkin A.I."/>
        </authorList>
    </citation>
    <scope>NUCLEOTIDE SEQUENCE [LARGE SCALE GENOMIC DNA]</scope>
    <source>
        <strain evidence="4 5">F-3ap</strain>
    </source>
</reference>
<dbReference type="InterPro" id="IPR004173">
    <property type="entry name" value="3H_domain"/>
</dbReference>
<dbReference type="Pfam" id="PF02829">
    <property type="entry name" value="3H"/>
    <property type="match status" value="1"/>
</dbReference>
<keyword evidence="1" id="KW-0533">Nickel</keyword>
<feature type="binding site" evidence="1">
    <location>
        <position position="145"/>
    </location>
    <ligand>
        <name>Ni(2+)</name>
        <dbReference type="ChEBI" id="CHEBI:49786"/>
    </ligand>
</feature>
<evidence type="ECO:0000259" key="2">
    <source>
        <dbReference type="Pfam" id="PF02829"/>
    </source>
</evidence>
<gene>
    <name evidence="4" type="ORF">GXN74_09945</name>
</gene>
<dbReference type="SUPFAM" id="SSF75500">
    <property type="entry name" value="Putative transcriptional regulator TM1602, C-terminal domain"/>
    <property type="match status" value="1"/>
</dbReference>
<dbReference type="InterPro" id="IPR036390">
    <property type="entry name" value="WH_DNA-bd_sf"/>
</dbReference>
<dbReference type="GO" id="GO:0046872">
    <property type="term" value="F:metal ion binding"/>
    <property type="evidence" value="ECO:0007669"/>
    <property type="project" value="UniProtKB-KW"/>
</dbReference>
<evidence type="ECO:0000259" key="3">
    <source>
        <dbReference type="Pfam" id="PF08279"/>
    </source>
</evidence>
<protein>
    <submittedName>
        <fullName evidence="4">Transcription repressor NadR</fullName>
    </submittedName>
</protein>
<accession>A0A7X5HWS7</accession>
<proteinExistence type="predicted"/>
<dbReference type="InterPro" id="IPR026043">
    <property type="entry name" value="NadR"/>
</dbReference>
<dbReference type="AlphaFoldDB" id="A0A7X5HWS7"/>
<dbReference type="InterPro" id="IPR013196">
    <property type="entry name" value="HTH_11"/>
</dbReference>
<organism evidence="4 5">
    <name type="scientific">Anaerotalea alkaliphila</name>
    <dbReference type="NCBI Taxonomy" id="2662126"/>
    <lineage>
        <taxon>Bacteria</taxon>
        <taxon>Bacillati</taxon>
        <taxon>Bacillota</taxon>
        <taxon>Clostridia</taxon>
        <taxon>Eubacteriales</taxon>
        <taxon>Anaerotalea</taxon>
    </lineage>
</organism>
<feature type="domain" description="Helix-turn-helix type 11" evidence="3">
    <location>
        <begin position="6"/>
        <end position="58"/>
    </location>
</feature>
<sequence length="170" mass="19104">MEGLKRREKILEMLEGSGEPIKGHELGIVLGVSRQVIVQDIALLRAQGKGIISTSEGYMAYRIKGNTCKRVLCVRHGTEQMEEELNTIVDLGGHVLNVVITHPVYGDISAAMMLRSRKNVEDFLQRALDKDFIPLMDLTGGVHYHTIEAESEEALDEIERRLIEKKLLQP</sequence>
<evidence type="ECO:0000313" key="4">
    <source>
        <dbReference type="EMBL" id="NDL68061.1"/>
    </source>
</evidence>
<comment type="caution">
    <text evidence="4">The sequence shown here is derived from an EMBL/GenBank/DDBJ whole genome shotgun (WGS) entry which is preliminary data.</text>
</comment>
<dbReference type="SUPFAM" id="SSF46785">
    <property type="entry name" value="Winged helix' DNA-binding domain"/>
    <property type="match status" value="1"/>
</dbReference>
<name>A0A7X5HWS7_9FIRM</name>
<feature type="binding site" evidence="1">
    <location>
        <position position="84"/>
    </location>
    <ligand>
        <name>Ni(2+)</name>
        <dbReference type="ChEBI" id="CHEBI:49786"/>
    </ligand>
</feature>
<dbReference type="EMBL" id="JAAEEH010000027">
    <property type="protein sequence ID" value="NDL68061.1"/>
    <property type="molecule type" value="Genomic_DNA"/>
</dbReference>
<dbReference type="PIRSF" id="PIRSF037847">
    <property type="entry name" value="NiaR"/>
    <property type="match status" value="1"/>
</dbReference>
<evidence type="ECO:0000313" key="5">
    <source>
        <dbReference type="Proteomes" id="UP000461585"/>
    </source>
</evidence>
<feature type="binding site" evidence="1">
    <location>
        <position position="76"/>
    </location>
    <ligand>
        <name>Ni(2+)</name>
        <dbReference type="ChEBI" id="CHEBI:49786"/>
    </ligand>
</feature>
<feature type="domain" description="3H" evidence="2">
    <location>
        <begin position="73"/>
        <end position="168"/>
    </location>
</feature>
<keyword evidence="5" id="KW-1185">Reference proteome</keyword>
<dbReference type="Proteomes" id="UP000461585">
    <property type="component" value="Unassembled WGS sequence"/>
</dbReference>
<dbReference type="Gene3D" id="1.10.10.10">
    <property type="entry name" value="Winged helix-like DNA-binding domain superfamily/Winged helix DNA-binding domain"/>
    <property type="match status" value="1"/>
</dbReference>
<dbReference type="Pfam" id="PF08279">
    <property type="entry name" value="HTH_11"/>
    <property type="match status" value="1"/>
</dbReference>
<evidence type="ECO:0000256" key="1">
    <source>
        <dbReference type="PIRSR" id="PIRSR037847-1"/>
    </source>
</evidence>
<dbReference type="PANTHER" id="PTHR40068">
    <property type="entry name" value="TRANSCRIPTION REPRESSOR NIAR-RELATED"/>
    <property type="match status" value="1"/>
</dbReference>
<dbReference type="InterPro" id="IPR035922">
    <property type="entry name" value="3H_dom_sf"/>
</dbReference>
<dbReference type="Gene3D" id="3.30.1340.20">
    <property type="entry name" value="3H domain"/>
    <property type="match status" value="1"/>
</dbReference>
<keyword evidence="1" id="KW-0479">Metal-binding</keyword>